<dbReference type="GO" id="GO:0006310">
    <property type="term" value="P:DNA recombination"/>
    <property type="evidence" value="ECO:0007669"/>
    <property type="project" value="UniProtKB-KW"/>
</dbReference>
<evidence type="ECO:0000259" key="3">
    <source>
        <dbReference type="PROSITE" id="PS51898"/>
    </source>
</evidence>
<accession>A0A5R8ZW88</accession>
<dbReference type="OrthoDB" id="9802329at2"/>
<dbReference type="InterPro" id="IPR050090">
    <property type="entry name" value="Tyrosine_recombinase_XerCD"/>
</dbReference>
<dbReference type="GO" id="GO:0015074">
    <property type="term" value="P:DNA integration"/>
    <property type="evidence" value="ECO:0007669"/>
    <property type="project" value="InterPro"/>
</dbReference>
<comment type="caution">
    <text evidence="4">The sequence shown here is derived from an EMBL/GenBank/DDBJ whole genome shotgun (WGS) entry which is preliminary data.</text>
</comment>
<dbReference type="GO" id="GO:0003677">
    <property type="term" value="F:DNA binding"/>
    <property type="evidence" value="ECO:0007669"/>
    <property type="project" value="UniProtKB-KW"/>
</dbReference>
<dbReference type="InterPro" id="IPR011010">
    <property type="entry name" value="DNA_brk_join_enz"/>
</dbReference>
<evidence type="ECO:0000313" key="5">
    <source>
        <dbReference type="Proteomes" id="UP000306544"/>
    </source>
</evidence>
<keyword evidence="1" id="KW-0238">DNA-binding</keyword>
<dbReference type="InterPro" id="IPR002104">
    <property type="entry name" value="Integrase_catalytic"/>
</dbReference>
<organism evidence="4 5">
    <name type="scientific">Nesterenkonia sphaerica</name>
    <dbReference type="NCBI Taxonomy" id="1804988"/>
    <lineage>
        <taxon>Bacteria</taxon>
        <taxon>Bacillati</taxon>
        <taxon>Actinomycetota</taxon>
        <taxon>Actinomycetes</taxon>
        <taxon>Micrococcales</taxon>
        <taxon>Micrococcaceae</taxon>
        <taxon>Nesterenkonia</taxon>
    </lineage>
</organism>
<protein>
    <submittedName>
        <fullName evidence="4">Integrase</fullName>
    </submittedName>
</protein>
<dbReference type="RefSeq" id="WP_138171292.1">
    <property type="nucleotide sequence ID" value="NZ_VAWA01000039.1"/>
</dbReference>
<dbReference type="SUPFAM" id="SSF56349">
    <property type="entry name" value="DNA breaking-rejoining enzymes"/>
    <property type="match status" value="1"/>
</dbReference>
<dbReference type="Pfam" id="PF00589">
    <property type="entry name" value="Phage_integrase"/>
    <property type="match status" value="1"/>
</dbReference>
<dbReference type="PROSITE" id="PS51898">
    <property type="entry name" value="TYR_RECOMBINASE"/>
    <property type="match status" value="1"/>
</dbReference>
<dbReference type="Proteomes" id="UP000306544">
    <property type="component" value="Unassembled WGS sequence"/>
</dbReference>
<dbReference type="AlphaFoldDB" id="A0A5R8ZW88"/>
<keyword evidence="5" id="KW-1185">Reference proteome</keyword>
<dbReference type="EMBL" id="VAWA01000039">
    <property type="protein sequence ID" value="TLP70661.1"/>
    <property type="molecule type" value="Genomic_DNA"/>
</dbReference>
<dbReference type="InterPro" id="IPR010998">
    <property type="entry name" value="Integrase_recombinase_N"/>
</dbReference>
<feature type="domain" description="Tyr recombinase" evidence="3">
    <location>
        <begin position="210"/>
        <end position="394"/>
    </location>
</feature>
<keyword evidence="2" id="KW-0233">DNA recombination</keyword>
<evidence type="ECO:0000256" key="2">
    <source>
        <dbReference type="ARBA" id="ARBA00023172"/>
    </source>
</evidence>
<sequence>MDTTVTHLGSVVVAALRAANYMESTIGNYQKTIRLLDDYVAVRGGEYSPSLGAEFAALTTSPRTGRFSAVRRFNYTRLVALFDSYLRSGEVVLARRKRGGGGRQPASVGFIELNASWEADMADRGLAVATREAYGRIARGYLVYLEDQGITSLDVADPATVTGFFTSLLDRWAQSSLFWQVSNFRPFLKFIGRNDLVEAVNLIGARRSHPILPDLGDEEVTRVVQACASLPRISSRDAAITLLSLMTGLRACDLVDLRIDDIDWRGQTVSIVQQKTKNPVTLPLPGLLAAKLADYVLAERPDSDDDHVFLRSVAPYTGLVDHASIYKVTDETFRKAGVTDVRAGTRLLRHAAASRLLRAATPLPTIAAVLGHASQESTNVYLSVDEKRLRECVLPVPKRAWS</sequence>
<evidence type="ECO:0000313" key="4">
    <source>
        <dbReference type="EMBL" id="TLP70661.1"/>
    </source>
</evidence>
<gene>
    <name evidence="4" type="ORF">FEF27_12895</name>
</gene>
<evidence type="ECO:0000256" key="1">
    <source>
        <dbReference type="ARBA" id="ARBA00023125"/>
    </source>
</evidence>
<name>A0A5R8ZW88_9MICC</name>
<dbReference type="PANTHER" id="PTHR30349">
    <property type="entry name" value="PHAGE INTEGRASE-RELATED"/>
    <property type="match status" value="1"/>
</dbReference>
<proteinExistence type="predicted"/>
<dbReference type="InterPro" id="IPR013762">
    <property type="entry name" value="Integrase-like_cat_sf"/>
</dbReference>
<dbReference type="Gene3D" id="1.10.150.130">
    <property type="match status" value="1"/>
</dbReference>
<dbReference type="Gene3D" id="1.10.443.10">
    <property type="entry name" value="Intergrase catalytic core"/>
    <property type="match status" value="1"/>
</dbReference>
<reference evidence="4 5" key="1">
    <citation type="submission" date="2019-05" db="EMBL/GenBank/DDBJ databases">
        <title>Nesterenkonia sp. GY239, isolated from the Southern Atlantic Ocean.</title>
        <authorList>
            <person name="Zhang G."/>
        </authorList>
    </citation>
    <scope>NUCLEOTIDE SEQUENCE [LARGE SCALE GENOMIC DNA]</scope>
    <source>
        <strain evidence="4 5">GY239</strain>
    </source>
</reference>
<dbReference type="PANTHER" id="PTHR30349:SF90">
    <property type="entry name" value="TYROSINE RECOMBINASE XERD"/>
    <property type="match status" value="1"/>
</dbReference>